<dbReference type="NCBIfam" id="TIGR01850">
    <property type="entry name" value="argC"/>
    <property type="match status" value="1"/>
</dbReference>
<feature type="domain" description="Semialdehyde dehydrogenase NAD-binding" evidence="9">
    <location>
        <begin position="3"/>
        <end position="141"/>
    </location>
</feature>
<dbReference type="SUPFAM" id="SSF51735">
    <property type="entry name" value="NAD(P)-binding Rossmann-fold domains"/>
    <property type="match status" value="1"/>
</dbReference>
<gene>
    <name evidence="7" type="primary">argC</name>
    <name evidence="10" type="ORF">SAMN04487834_10396</name>
</gene>
<dbReference type="EMBL" id="FNYK01000039">
    <property type="protein sequence ID" value="SEI95836.1"/>
    <property type="molecule type" value="Genomic_DNA"/>
</dbReference>
<dbReference type="InterPro" id="IPR000706">
    <property type="entry name" value="AGPR_type-1"/>
</dbReference>
<dbReference type="GO" id="GO:0003942">
    <property type="term" value="F:N-acetyl-gamma-glutamyl-phosphate reductase activity"/>
    <property type="evidence" value="ECO:0007669"/>
    <property type="project" value="UniProtKB-UniRule"/>
</dbReference>
<dbReference type="HAMAP" id="MF_00150">
    <property type="entry name" value="ArgC_type1"/>
    <property type="match status" value="1"/>
</dbReference>
<evidence type="ECO:0000256" key="8">
    <source>
        <dbReference type="PROSITE-ProRule" id="PRU10010"/>
    </source>
</evidence>
<dbReference type="CDD" id="cd23934">
    <property type="entry name" value="AGPR_1_C"/>
    <property type="match status" value="1"/>
</dbReference>
<dbReference type="PANTHER" id="PTHR32338">
    <property type="entry name" value="N-ACETYL-GAMMA-GLUTAMYL-PHOSPHATE REDUCTASE, CHLOROPLASTIC-RELATED-RELATED"/>
    <property type="match status" value="1"/>
</dbReference>
<dbReference type="GO" id="GO:0005737">
    <property type="term" value="C:cytoplasm"/>
    <property type="evidence" value="ECO:0007669"/>
    <property type="project" value="UniProtKB-SubCell"/>
</dbReference>
<accession>A0A1H6UW20</accession>
<evidence type="ECO:0000313" key="10">
    <source>
        <dbReference type="EMBL" id="SEI95836.1"/>
    </source>
</evidence>
<dbReference type="InterPro" id="IPR000534">
    <property type="entry name" value="Semialdehyde_DH_NAD-bd"/>
</dbReference>
<dbReference type="InterPro" id="IPR036291">
    <property type="entry name" value="NAD(P)-bd_dom_sf"/>
</dbReference>
<comment type="function">
    <text evidence="7">Catalyzes the NADPH-dependent reduction of N-acetyl-5-glutamyl phosphate to yield N-acetyl-L-glutamate 5-semialdehyde.</text>
</comment>
<dbReference type="eggNOG" id="COG0002">
    <property type="taxonomic scope" value="Bacteria"/>
</dbReference>
<keyword evidence="2 7" id="KW-0055">Arginine biosynthesis</keyword>
<keyword evidence="7" id="KW-0963">Cytoplasm</keyword>
<evidence type="ECO:0000256" key="3">
    <source>
        <dbReference type="ARBA" id="ARBA00022605"/>
    </source>
</evidence>
<sequence>MIKAGIIGASGYAGSEVLRFLLNHPEVEVVGVSAHSDANKKVSELYPSFYQICDLPFLEDEDEVIARADVIFAGLPAGISEPFAQKTLDQNKKFIDLGADFRLDNPEDYAFWYGKKYENSALHQQQVYGLPETHRNEIKQASLIGNPGCYPTSVQLGLYPIMLPHLYANKHIIVNSASGVTGAGKKLTEDTHFTKTNESFHPYKAGNHRHTPEIEQELTKMSGEAIHITFVPHLLPVNRGIVSTMYIDLKKDIKLEDIYKLYQETYQDEQFVRVLPLGKQADLKFVTYTNYCDISLHMDERNHTLIVVSTIDNMVKGTAGQAIQNMNLMFGLKENTGLNYVGPSF</sequence>
<dbReference type="FunFam" id="3.30.360.10:FF:000014">
    <property type="entry name" value="N-acetyl-gamma-glutamyl-phosphate reductase"/>
    <property type="match status" value="1"/>
</dbReference>
<evidence type="ECO:0000313" key="11">
    <source>
        <dbReference type="Proteomes" id="UP000183028"/>
    </source>
</evidence>
<dbReference type="CDD" id="cd17895">
    <property type="entry name" value="AGPR_1_N"/>
    <property type="match status" value="1"/>
</dbReference>
<evidence type="ECO:0000256" key="6">
    <source>
        <dbReference type="ARBA" id="ARBA00050557"/>
    </source>
</evidence>
<dbReference type="GO" id="GO:0006526">
    <property type="term" value="P:L-arginine biosynthetic process"/>
    <property type="evidence" value="ECO:0007669"/>
    <property type="project" value="UniProtKB-UniRule"/>
</dbReference>
<evidence type="ECO:0000256" key="4">
    <source>
        <dbReference type="ARBA" id="ARBA00022857"/>
    </source>
</evidence>
<dbReference type="InterPro" id="IPR058924">
    <property type="entry name" value="AGPR_dimerisation_dom"/>
</dbReference>
<dbReference type="OrthoDB" id="9801289at2"/>
<reference evidence="11" key="1">
    <citation type="submission" date="2016-10" db="EMBL/GenBank/DDBJ databases">
        <authorList>
            <person name="Varghese N."/>
        </authorList>
    </citation>
    <scope>NUCLEOTIDE SEQUENCE [LARGE SCALE GENOMIC DNA]</scope>
    <source>
        <strain evidence="11">DSM 20406</strain>
    </source>
</reference>
<keyword evidence="11" id="KW-1185">Reference proteome</keyword>
<dbReference type="RefSeq" id="WP_074732334.1">
    <property type="nucleotide sequence ID" value="NZ_FNYK01000039.1"/>
</dbReference>
<dbReference type="AlphaFoldDB" id="A0A1H6UW20"/>
<dbReference type="Pfam" id="PF22698">
    <property type="entry name" value="Semialdhyde_dhC_1"/>
    <property type="match status" value="1"/>
</dbReference>
<dbReference type="PROSITE" id="PS01224">
    <property type="entry name" value="ARGC"/>
    <property type="match status" value="1"/>
</dbReference>
<dbReference type="InterPro" id="IPR050085">
    <property type="entry name" value="AGPR"/>
</dbReference>
<dbReference type="Pfam" id="PF01118">
    <property type="entry name" value="Semialdhyde_dh"/>
    <property type="match status" value="1"/>
</dbReference>
<keyword evidence="4 7" id="KW-0521">NADP</keyword>
<dbReference type="GO" id="GO:0051287">
    <property type="term" value="F:NAD binding"/>
    <property type="evidence" value="ECO:0007669"/>
    <property type="project" value="InterPro"/>
</dbReference>
<keyword evidence="5 7" id="KW-0560">Oxidoreductase</keyword>
<proteinExistence type="inferred from homology"/>
<dbReference type="SMART" id="SM00859">
    <property type="entry name" value="Semialdhyde_dh"/>
    <property type="match status" value="1"/>
</dbReference>
<evidence type="ECO:0000256" key="1">
    <source>
        <dbReference type="ARBA" id="ARBA00004862"/>
    </source>
</evidence>
<dbReference type="EC" id="1.2.1.38" evidence="7"/>
<dbReference type="PANTHER" id="PTHR32338:SF10">
    <property type="entry name" value="N-ACETYL-GAMMA-GLUTAMYL-PHOSPHATE REDUCTASE, CHLOROPLASTIC-RELATED"/>
    <property type="match status" value="1"/>
</dbReference>
<organism evidence="10 11">
    <name type="scientific">Sharpea azabuensis</name>
    <dbReference type="NCBI Taxonomy" id="322505"/>
    <lineage>
        <taxon>Bacteria</taxon>
        <taxon>Bacillati</taxon>
        <taxon>Bacillota</taxon>
        <taxon>Erysipelotrichia</taxon>
        <taxon>Erysipelotrichales</taxon>
        <taxon>Coprobacillaceae</taxon>
        <taxon>Sharpea</taxon>
    </lineage>
</organism>
<evidence type="ECO:0000256" key="2">
    <source>
        <dbReference type="ARBA" id="ARBA00022571"/>
    </source>
</evidence>
<dbReference type="SUPFAM" id="SSF55347">
    <property type="entry name" value="Glyceraldehyde-3-phosphate dehydrogenase-like, C-terminal domain"/>
    <property type="match status" value="1"/>
</dbReference>
<evidence type="ECO:0000256" key="7">
    <source>
        <dbReference type="HAMAP-Rule" id="MF_00150"/>
    </source>
</evidence>
<dbReference type="GO" id="GO:0070401">
    <property type="term" value="F:NADP+ binding"/>
    <property type="evidence" value="ECO:0007669"/>
    <property type="project" value="InterPro"/>
</dbReference>
<dbReference type="InterPro" id="IPR023013">
    <property type="entry name" value="AGPR_AS"/>
</dbReference>
<evidence type="ECO:0000259" key="9">
    <source>
        <dbReference type="SMART" id="SM00859"/>
    </source>
</evidence>
<comment type="similarity">
    <text evidence="7">Belongs to the NAGSA dehydrogenase family. Type 1 subfamily.</text>
</comment>
<protein>
    <recommendedName>
        <fullName evidence="7">N-acetyl-gamma-glutamyl-phosphate reductase</fullName>
        <shortName evidence="7">AGPR</shortName>
        <ecNumber evidence="7">1.2.1.38</ecNumber>
    </recommendedName>
    <alternativeName>
        <fullName evidence="7">N-acetyl-glutamate semialdehyde dehydrogenase</fullName>
        <shortName evidence="7">NAGSA dehydrogenase</shortName>
    </alternativeName>
</protein>
<dbReference type="Proteomes" id="UP000183028">
    <property type="component" value="Unassembled WGS sequence"/>
</dbReference>
<evidence type="ECO:0000256" key="5">
    <source>
        <dbReference type="ARBA" id="ARBA00023002"/>
    </source>
</evidence>
<dbReference type="STRING" id="322505.SAMN04487836_1134"/>
<comment type="subcellular location">
    <subcellularLocation>
        <location evidence="7">Cytoplasm</location>
    </subcellularLocation>
</comment>
<dbReference type="Gene3D" id="3.30.360.10">
    <property type="entry name" value="Dihydrodipicolinate Reductase, domain 2"/>
    <property type="match status" value="1"/>
</dbReference>
<feature type="active site" evidence="7 8">
    <location>
        <position position="149"/>
    </location>
</feature>
<dbReference type="Gene3D" id="3.40.50.720">
    <property type="entry name" value="NAD(P)-binding Rossmann-like Domain"/>
    <property type="match status" value="1"/>
</dbReference>
<comment type="pathway">
    <text evidence="1 7">Amino-acid biosynthesis; L-arginine biosynthesis; N(2)-acetyl-L-ornithine from L-glutamate: step 3/4.</text>
</comment>
<comment type="catalytic activity">
    <reaction evidence="6 7">
        <text>N-acetyl-L-glutamate 5-semialdehyde + phosphate + NADP(+) = N-acetyl-L-glutamyl 5-phosphate + NADPH + H(+)</text>
        <dbReference type="Rhea" id="RHEA:21588"/>
        <dbReference type="ChEBI" id="CHEBI:15378"/>
        <dbReference type="ChEBI" id="CHEBI:29123"/>
        <dbReference type="ChEBI" id="CHEBI:43474"/>
        <dbReference type="ChEBI" id="CHEBI:57783"/>
        <dbReference type="ChEBI" id="CHEBI:57936"/>
        <dbReference type="ChEBI" id="CHEBI:58349"/>
        <dbReference type="EC" id="1.2.1.38"/>
    </reaction>
</comment>
<name>A0A1H6UW20_9FIRM</name>
<keyword evidence="3 7" id="KW-0028">Amino-acid biosynthesis</keyword>
<dbReference type="UniPathway" id="UPA00068">
    <property type="reaction ID" value="UER00108"/>
</dbReference>